<dbReference type="Proteomes" id="UP001265700">
    <property type="component" value="Unassembled WGS sequence"/>
</dbReference>
<evidence type="ECO:0000313" key="2">
    <source>
        <dbReference type="Proteomes" id="UP001265700"/>
    </source>
</evidence>
<protein>
    <recommendedName>
        <fullName evidence="3">Transposase zinc-ribbon domain-containing protein</fullName>
    </recommendedName>
</protein>
<comment type="caution">
    <text evidence="1">The sequence shown here is derived from an EMBL/GenBank/DDBJ whole genome shotgun (WGS) entry which is preliminary data.</text>
</comment>
<proteinExistence type="predicted"/>
<keyword evidence="2" id="KW-1185">Reference proteome</keyword>
<name>A0ABU1WIZ0_9BURK</name>
<evidence type="ECO:0008006" key="3">
    <source>
        <dbReference type="Google" id="ProtNLM"/>
    </source>
</evidence>
<evidence type="ECO:0000313" key="1">
    <source>
        <dbReference type="EMBL" id="MDR7149240.1"/>
    </source>
</evidence>
<organism evidence="1 2">
    <name type="scientific">Hydrogenophaga palleronii</name>
    <dbReference type="NCBI Taxonomy" id="65655"/>
    <lineage>
        <taxon>Bacteria</taxon>
        <taxon>Pseudomonadati</taxon>
        <taxon>Pseudomonadota</taxon>
        <taxon>Betaproteobacteria</taxon>
        <taxon>Burkholderiales</taxon>
        <taxon>Comamonadaceae</taxon>
        <taxon>Hydrogenophaga</taxon>
    </lineage>
</organism>
<reference evidence="1 2" key="1">
    <citation type="submission" date="2023-07" db="EMBL/GenBank/DDBJ databases">
        <title>Sorghum-associated microbial communities from plants grown in Nebraska, USA.</title>
        <authorList>
            <person name="Schachtman D."/>
        </authorList>
    </citation>
    <scope>NUCLEOTIDE SEQUENCE [LARGE SCALE GENOMIC DNA]</scope>
    <source>
        <strain evidence="1 2">4249</strain>
    </source>
</reference>
<dbReference type="EMBL" id="JAVDWU010000002">
    <property type="protein sequence ID" value="MDR7149240.1"/>
    <property type="molecule type" value="Genomic_DNA"/>
</dbReference>
<accession>A0ABU1WIZ0</accession>
<gene>
    <name evidence="1" type="ORF">J2W49_001189</name>
</gene>
<sequence>MSRGGSRWGAGRPATRAKAENMQRIDVREWARRGYLKRAATFTWSWRCGTEPAGSIGVSVSSPNHLTLRYTVTENGERRDVAQRVELPMTACPYGGARQWFACPRCGRRVALLYLRWGRFACRTCQRIAYASQSEDEMDRLWRKQSRLSALLGDHWRRPKGMRQRTYKHILAGVMDCEQLREEALSSLMARLLLA</sequence>